<keyword evidence="3" id="KW-0175">Coiled coil</keyword>
<dbReference type="Pfam" id="PF02321">
    <property type="entry name" value="OEP"/>
    <property type="match status" value="2"/>
</dbReference>
<comment type="caution">
    <text evidence="4">The sequence shown here is derived from an EMBL/GenBank/DDBJ whole genome shotgun (WGS) entry which is preliminary data.</text>
</comment>
<keyword evidence="2" id="KW-0449">Lipoprotein</keyword>
<dbReference type="RefSeq" id="WP_143947360.1">
    <property type="nucleotide sequence ID" value="NZ_BAABMB010000001.1"/>
</dbReference>
<protein>
    <submittedName>
        <fullName evidence="4">Efflux transporter outer membrane subunit</fullName>
    </submittedName>
</protein>
<evidence type="ECO:0000313" key="4">
    <source>
        <dbReference type="EMBL" id="TSH97405.1"/>
    </source>
</evidence>
<organism evidence="4 5">
    <name type="scientific">Verticiella sediminum</name>
    <dbReference type="NCBI Taxonomy" id="1247510"/>
    <lineage>
        <taxon>Bacteria</taxon>
        <taxon>Pseudomonadati</taxon>
        <taxon>Pseudomonadota</taxon>
        <taxon>Betaproteobacteria</taxon>
        <taxon>Burkholderiales</taxon>
        <taxon>Alcaligenaceae</taxon>
        <taxon>Verticiella</taxon>
    </lineage>
</organism>
<comment type="similarity">
    <text evidence="1 2">Belongs to the outer membrane factor (OMF) (TC 1.B.17) family.</text>
</comment>
<name>A0A556AY49_9BURK</name>
<evidence type="ECO:0000256" key="2">
    <source>
        <dbReference type="RuleBase" id="RU362097"/>
    </source>
</evidence>
<reference evidence="4 5" key="1">
    <citation type="submission" date="2019-07" db="EMBL/GenBank/DDBJ databases">
        <title>Qingshengfaniella alkalisoli gen. nov., sp. nov., isolated from saline soil.</title>
        <authorList>
            <person name="Xu L."/>
            <person name="Huang X.-X."/>
            <person name="Sun J.-Q."/>
        </authorList>
    </citation>
    <scope>NUCLEOTIDE SEQUENCE [LARGE SCALE GENOMIC DNA]</scope>
    <source>
        <strain evidence="4 5">DSM 27279</strain>
    </source>
</reference>
<dbReference type="OrthoDB" id="9770517at2"/>
<dbReference type="Proteomes" id="UP000318405">
    <property type="component" value="Unassembled WGS sequence"/>
</dbReference>
<dbReference type="GO" id="GO:0015562">
    <property type="term" value="F:efflux transmembrane transporter activity"/>
    <property type="evidence" value="ECO:0007669"/>
    <property type="project" value="InterPro"/>
</dbReference>
<feature type="coiled-coil region" evidence="3">
    <location>
        <begin position="222"/>
        <end position="249"/>
    </location>
</feature>
<dbReference type="AlphaFoldDB" id="A0A556AY49"/>
<accession>A0A556AY49</accession>
<dbReference type="Gene3D" id="2.20.200.10">
    <property type="entry name" value="Outer membrane efflux proteins (OEP)"/>
    <property type="match status" value="1"/>
</dbReference>
<dbReference type="InterPro" id="IPR010131">
    <property type="entry name" value="MdtP/NodT-like"/>
</dbReference>
<comment type="subcellular location">
    <subcellularLocation>
        <location evidence="2">Cell membrane</location>
        <topology evidence="2">Lipid-anchor</topology>
    </subcellularLocation>
</comment>
<evidence type="ECO:0000313" key="5">
    <source>
        <dbReference type="Proteomes" id="UP000318405"/>
    </source>
</evidence>
<dbReference type="PROSITE" id="PS51257">
    <property type="entry name" value="PROKAR_LIPOPROTEIN"/>
    <property type="match status" value="1"/>
</dbReference>
<dbReference type="Gene3D" id="1.20.1600.10">
    <property type="entry name" value="Outer membrane efflux proteins (OEP)"/>
    <property type="match status" value="1"/>
</dbReference>
<proteinExistence type="inferred from homology"/>
<dbReference type="GO" id="GO:0005886">
    <property type="term" value="C:plasma membrane"/>
    <property type="evidence" value="ECO:0007669"/>
    <property type="project" value="UniProtKB-SubCell"/>
</dbReference>
<dbReference type="EMBL" id="VLTJ01000010">
    <property type="protein sequence ID" value="TSH97405.1"/>
    <property type="molecule type" value="Genomic_DNA"/>
</dbReference>
<dbReference type="InterPro" id="IPR003423">
    <property type="entry name" value="OMP_efflux"/>
</dbReference>
<keyword evidence="2" id="KW-1134">Transmembrane beta strand</keyword>
<dbReference type="NCBIfam" id="TIGR01845">
    <property type="entry name" value="outer_NodT"/>
    <property type="match status" value="1"/>
</dbReference>
<dbReference type="PANTHER" id="PTHR30203">
    <property type="entry name" value="OUTER MEMBRANE CATION EFFLUX PROTEIN"/>
    <property type="match status" value="1"/>
</dbReference>
<keyword evidence="2" id="KW-0472">Membrane</keyword>
<evidence type="ECO:0000256" key="3">
    <source>
        <dbReference type="SAM" id="Coils"/>
    </source>
</evidence>
<sequence>MIAIGSRGRGPGLAWIGLALCGALLAGCAPMQPPRPSAARVDAPADWRAPAETQAPVMPTWWQAFGDARLNALVERALANNTDVLSAMARVDEARAQARLAAIDTAPRVDGVLSAQRSQSLSATGLAASSTVQPTLQVSYEADVWGRLRDLRDAAVLGAQATQTDLQTVRLAVAATVARSYVELLALDRQLQVTRSTVQARADALRIARDRAELGYTSQLELTQAEAEHAAAEQLIPGLEQQIADQENAIRLLSGDPPGPVERAAVDAELAMPATPGALPAQLLERRPDLFAAQARLAASDATLAAERARFFPQVQLSASLGRLFASGLSFDPATVWTVGGSVLAPLFDRDRLRAGMDAATARRNQAAYAYRAAALSAFKEVEAALLGIQRYDAEIARASERREVLARSLEIARDRYRAGYSSYLAELDAQRTLFDVELALVRLRAARHQALIDLYQALGGGWSATAASAHDHGQSASLAVYGEKAPDVRRE</sequence>
<keyword evidence="2" id="KW-0564">Palmitate</keyword>
<feature type="coiled-coil region" evidence="3">
    <location>
        <begin position="389"/>
        <end position="416"/>
    </location>
</feature>
<keyword evidence="5" id="KW-1185">Reference proteome</keyword>
<gene>
    <name evidence="4" type="ORF">FOZ76_06700</name>
</gene>
<dbReference type="SUPFAM" id="SSF56954">
    <property type="entry name" value="Outer membrane efflux proteins (OEP)"/>
    <property type="match status" value="1"/>
</dbReference>
<keyword evidence="2" id="KW-0812">Transmembrane</keyword>
<dbReference type="PANTHER" id="PTHR30203:SF33">
    <property type="entry name" value="BLR4455 PROTEIN"/>
    <property type="match status" value="1"/>
</dbReference>
<evidence type="ECO:0000256" key="1">
    <source>
        <dbReference type="ARBA" id="ARBA00007613"/>
    </source>
</evidence>